<evidence type="ECO:0000313" key="2">
    <source>
        <dbReference type="Proteomes" id="UP000594262"/>
    </source>
</evidence>
<proteinExistence type="predicted"/>
<evidence type="ECO:0000313" key="1">
    <source>
        <dbReference type="EnsemblMetazoa" id="CLYHEMP012225.1"/>
    </source>
</evidence>
<name>A0A7M5VGN8_9CNID</name>
<dbReference type="EnsemblMetazoa" id="CLYHEMT012225.1">
    <property type="protein sequence ID" value="CLYHEMP012225.1"/>
    <property type="gene ID" value="CLYHEMG012225"/>
</dbReference>
<sequence>MKIFISEMENTITSSKSCQMETDKEEKKTKYFFYYSKVLFGELIGKLTSAVKICNNSIFISLKCNQDRKRTKEILRFNFSLTSKDIEEVHVHFGRSPSFVAIETSQRFAKCACKRIGSDVLHSDGDVRKRYIILSGEKFLDSTLASDIEQCNLITTLSSWTRVHLLSHQQAIEMITQIRPSFQDQVKWQQFLEQSKKNCQKSSNIQTSLIAQTPSNQEIFTFTCNKVRFGKLFGTSHQPVRAIESRLYFTFNCVIARSKRKILEKYTFSVGPRDVNNVYVYLGHMPSFLVIETTKKFADVACARIGQRVLCPGSSDAKRRYLFLMIDSQYSSTKEKIDEMKELFERFISPWTRLIILSSSLAIDFLKDLL</sequence>
<protein>
    <submittedName>
        <fullName evidence="1">Uncharacterized protein</fullName>
    </submittedName>
</protein>
<dbReference type="Proteomes" id="UP000594262">
    <property type="component" value="Unplaced"/>
</dbReference>
<keyword evidence="2" id="KW-1185">Reference proteome</keyword>
<accession>A0A7M5VGN8</accession>
<reference evidence="1" key="1">
    <citation type="submission" date="2021-01" db="UniProtKB">
        <authorList>
            <consortium name="EnsemblMetazoa"/>
        </authorList>
    </citation>
    <scope>IDENTIFICATION</scope>
</reference>
<dbReference type="AlphaFoldDB" id="A0A7M5VGN8"/>
<dbReference type="OrthoDB" id="442460at2759"/>
<organism evidence="1 2">
    <name type="scientific">Clytia hemisphaerica</name>
    <dbReference type="NCBI Taxonomy" id="252671"/>
    <lineage>
        <taxon>Eukaryota</taxon>
        <taxon>Metazoa</taxon>
        <taxon>Cnidaria</taxon>
        <taxon>Hydrozoa</taxon>
        <taxon>Hydroidolina</taxon>
        <taxon>Leptothecata</taxon>
        <taxon>Obeliida</taxon>
        <taxon>Clytiidae</taxon>
        <taxon>Clytia</taxon>
    </lineage>
</organism>